<dbReference type="Proteomes" id="UP001461498">
    <property type="component" value="Unassembled WGS sequence"/>
</dbReference>
<evidence type="ECO:0000313" key="2">
    <source>
        <dbReference type="Proteomes" id="UP001461498"/>
    </source>
</evidence>
<dbReference type="AlphaFoldDB" id="A0AAW1CR02"/>
<evidence type="ECO:0000313" key="1">
    <source>
        <dbReference type="EMBL" id="KAK9500941.1"/>
    </source>
</evidence>
<keyword evidence="2" id="KW-1185">Reference proteome</keyword>
<accession>A0AAW1CR02</accession>
<organism evidence="1 2">
    <name type="scientific">Rhynocoris fuscipes</name>
    <dbReference type="NCBI Taxonomy" id="488301"/>
    <lineage>
        <taxon>Eukaryota</taxon>
        <taxon>Metazoa</taxon>
        <taxon>Ecdysozoa</taxon>
        <taxon>Arthropoda</taxon>
        <taxon>Hexapoda</taxon>
        <taxon>Insecta</taxon>
        <taxon>Pterygota</taxon>
        <taxon>Neoptera</taxon>
        <taxon>Paraneoptera</taxon>
        <taxon>Hemiptera</taxon>
        <taxon>Heteroptera</taxon>
        <taxon>Panheteroptera</taxon>
        <taxon>Cimicomorpha</taxon>
        <taxon>Reduviidae</taxon>
        <taxon>Harpactorinae</taxon>
        <taxon>Harpactorini</taxon>
        <taxon>Rhynocoris</taxon>
    </lineage>
</organism>
<reference evidence="1 2" key="1">
    <citation type="submission" date="2022-12" db="EMBL/GenBank/DDBJ databases">
        <title>Chromosome-level genome assembly of true bugs.</title>
        <authorList>
            <person name="Ma L."/>
            <person name="Li H."/>
        </authorList>
    </citation>
    <scope>NUCLEOTIDE SEQUENCE [LARGE SCALE GENOMIC DNA]</scope>
    <source>
        <strain evidence="1">Lab_2022b</strain>
    </source>
</reference>
<proteinExistence type="predicted"/>
<gene>
    <name evidence="1" type="ORF">O3M35_002101</name>
</gene>
<sequence>MVNTRRNSDVANKNARKLFLLSSKNRKMDEDRIWAKKNHLEYIIGEDISTKVEKPINIRSYWNNLLKLAQWIHFGKDYNMYLEYEKSIMNTTGDNFSFSPNKDLLDIKQLHFKLTVNKKRPASYYKYLYFDHIIPTSIRKSTQDIDLQALDLTLELINDVNIPIDINKLIQFFESDIAEVIFNKKKIPPSLSPNHHTIIEIKNRISEDDWIIIKDFYIEQKMKGFIEVHAFIDAILTMVPKNFNKLELEQWYQKITPQMRFSALKLGALFLNIFHNCYMAACQESNIVIQALGVYNDAPILNPIQEKFNTLKKTIKNNNYKRIHFNQMKKSPIEKISTTTYISSKLSTCKTPRKRTIPKKVNRLRYDKRIPKNLIEEFQNHLLTYQ</sequence>
<dbReference type="EMBL" id="JAPXFL010000010">
    <property type="protein sequence ID" value="KAK9500941.1"/>
    <property type="molecule type" value="Genomic_DNA"/>
</dbReference>
<evidence type="ECO:0008006" key="3">
    <source>
        <dbReference type="Google" id="ProtNLM"/>
    </source>
</evidence>
<comment type="caution">
    <text evidence="1">The sequence shown here is derived from an EMBL/GenBank/DDBJ whole genome shotgun (WGS) entry which is preliminary data.</text>
</comment>
<protein>
    <recommendedName>
        <fullName evidence="3">Reverse transcriptase</fullName>
    </recommendedName>
</protein>
<name>A0AAW1CR02_9HEMI</name>